<dbReference type="PANTHER" id="PTHR47739">
    <property type="entry name" value="TRNA1(VAL) (ADENINE(37)-N6)-METHYLTRANSFERASE"/>
    <property type="match status" value="1"/>
</dbReference>
<evidence type="ECO:0000313" key="5">
    <source>
        <dbReference type="Proteomes" id="UP000186098"/>
    </source>
</evidence>
<evidence type="ECO:0000313" key="4">
    <source>
        <dbReference type="EMBL" id="SIS65016.1"/>
    </source>
</evidence>
<dbReference type="EMBL" id="FTOM01000002">
    <property type="protein sequence ID" value="SIS65016.1"/>
    <property type="molecule type" value="Genomic_DNA"/>
</dbReference>
<evidence type="ECO:0000256" key="2">
    <source>
        <dbReference type="ARBA" id="ARBA00022691"/>
    </source>
</evidence>
<dbReference type="GO" id="GO:0032259">
    <property type="term" value="P:methylation"/>
    <property type="evidence" value="ECO:0007669"/>
    <property type="project" value="UniProtKB-KW"/>
</dbReference>
<keyword evidence="1 4" id="KW-0489">Methyltransferase</keyword>
<dbReference type="GO" id="GO:0008757">
    <property type="term" value="F:S-adenosylmethionine-dependent methyltransferase activity"/>
    <property type="evidence" value="ECO:0007669"/>
    <property type="project" value="UniProtKB-ARBA"/>
</dbReference>
<dbReference type="GO" id="GO:0003676">
    <property type="term" value="F:nucleic acid binding"/>
    <property type="evidence" value="ECO:0007669"/>
    <property type="project" value="InterPro"/>
</dbReference>
<dbReference type="AlphaFoldDB" id="A0A1N7KU45"/>
<dbReference type="PANTHER" id="PTHR47739:SF1">
    <property type="entry name" value="TRNA1(VAL) (ADENINE(37)-N6)-METHYLTRANSFERASE"/>
    <property type="match status" value="1"/>
</dbReference>
<sequence length="251" mass="26016">MSFDPADLSLDGFLDGRLRIAQPKTGFRSGMDAVLLAAACPAAPGARVLELGCGAGVASLCLMARVPVVAAALEVQPAYAALARENARRAGMALEVIEGDLTRMPAELRARGFDHVIANPPYFEAGTPAPDPGRAQARHESADLAAWIDAGLRRLVPGGWLTLIQRAERLGDLLAALGARAGAVTILPVAGRAGRPAGRVLLRARKGGRAPLRLLAPLVLHAAAAHGRDGEDLSDAAQAVLRRGEALDFSG</sequence>
<evidence type="ECO:0000259" key="3">
    <source>
        <dbReference type="Pfam" id="PF05175"/>
    </source>
</evidence>
<dbReference type="Proteomes" id="UP000186098">
    <property type="component" value="Unassembled WGS sequence"/>
</dbReference>
<protein>
    <submittedName>
        <fullName evidence="4">tRNA1(Val) A37 N6-methylase TrmN6</fullName>
    </submittedName>
</protein>
<dbReference type="InterPro" id="IPR050210">
    <property type="entry name" value="tRNA_Adenine-N(6)_MTase"/>
</dbReference>
<dbReference type="OrthoDB" id="5489421at2"/>
<keyword evidence="5" id="KW-1185">Reference proteome</keyword>
<dbReference type="InterPro" id="IPR007848">
    <property type="entry name" value="Small_mtfrase_dom"/>
</dbReference>
<dbReference type="GO" id="GO:0008170">
    <property type="term" value="F:N-methyltransferase activity"/>
    <property type="evidence" value="ECO:0007669"/>
    <property type="project" value="UniProtKB-ARBA"/>
</dbReference>
<accession>A0A1N7KU45</accession>
<gene>
    <name evidence="4" type="ORF">SAMN05421795_102159</name>
</gene>
<dbReference type="Pfam" id="PF05175">
    <property type="entry name" value="MTS"/>
    <property type="match status" value="1"/>
</dbReference>
<dbReference type="InterPro" id="IPR002052">
    <property type="entry name" value="DNA_methylase_N6_adenine_CS"/>
</dbReference>
<dbReference type="RefSeq" id="WP_076363868.1">
    <property type="nucleotide sequence ID" value="NZ_FTOM01000002.1"/>
</dbReference>
<dbReference type="PROSITE" id="PS00092">
    <property type="entry name" value="N6_MTASE"/>
    <property type="match status" value="1"/>
</dbReference>
<evidence type="ECO:0000256" key="1">
    <source>
        <dbReference type="ARBA" id="ARBA00022603"/>
    </source>
</evidence>
<feature type="domain" description="Methyltransferase small" evidence="3">
    <location>
        <begin position="35"/>
        <end position="125"/>
    </location>
</feature>
<dbReference type="STRING" id="407234.SAMN05421795_102159"/>
<dbReference type="SUPFAM" id="SSF53335">
    <property type="entry name" value="S-adenosyl-L-methionine-dependent methyltransferases"/>
    <property type="match status" value="1"/>
</dbReference>
<reference evidence="5" key="1">
    <citation type="submission" date="2017-01" db="EMBL/GenBank/DDBJ databases">
        <authorList>
            <person name="Varghese N."/>
            <person name="Submissions S."/>
        </authorList>
    </citation>
    <scope>NUCLEOTIDE SEQUENCE [LARGE SCALE GENOMIC DNA]</scope>
    <source>
        <strain evidence="5">DSM 18714</strain>
    </source>
</reference>
<dbReference type="InterPro" id="IPR029063">
    <property type="entry name" value="SAM-dependent_MTases_sf"/>
</dbReference>
<keyword evidence="2" id="KW-0949">S-adenosyl-L-methionine</keyword>
<dbReference type="CDD" id="cd02440">
    <property type="entry name" value="AdoMet_MTases"/>
    <property type="match status" value="1"/>
</dbReference>
<proteinExistence type="predicted"/>
<name>A0A1N7KU45_9RHOB</name>
<keyword evidence="1 4" id="KW-0808">Transferase</keyword>
<organism evidence="4 5">
    <name type="scientific">Phaeovulum vinaykumarii</name>
    <dbReference type="NCBI Taxonomy" id="407234"/>
    <lineage>
        <taxon>Bacteria</taxon>
        <taxon>Pseudomonadati</taxon>
        <taxon>Pseudomonadota</taxon>
        <taxon>Alphaproteobacteria</taxon>
        <taxon>Rhodobacterales</taxon>
        <taxon>Paracoccaceae</taxon>
        <taxon>Phaeovulum</taxon>
    </lineage>
</organism>
<dbReference type="Gene3D" id="3.40.50.150">
    <property type="entry name" value="Vaccinia Virus protein VP39"/>
    <property type="match status" value="1"/>
</dbReference>